<dbReference type="SUPFAM" id="SSF52540">
    <property type="entry name" value="P-loop containing nucleoside triphosphate hydrolases"/>
    <property type="match status" value="1"/>
</dbReference>
<dbReference type="PANTHER" id="PTHR43297:SF14">
    <property type="entry name" value="ATPASE AAA-TYPE CORE DOMAIN-CONTAINING PROTEIN"/>
    <property type="match status" value="1"/>
</dbReference>
<dbReference type="Proteomes" id="UP000233248">
    <property type="component" value="Unassembled WGS sequence"/>
</dbReference>
<dbReference type="InterPro" id="IPR017871">
    <property type="entry name" value="ABC_transporter-like_CS"/>
</dbReference>
<keyword evidence="9" id="KW-0472">Membrane</keyword>
<dbReference type="GO" id="GO:0005524">
    <property type="term" value="F:ATP binding"/>
    <property type="evidence" value="ECO:0007669"/>
    <property type="project" value="UniProtKB-KW"/>
</dbReference>
<evidence type="ECO:0000256" key="2">
    <source>
        <dbReference type="ARBA" id="ARBA00005417"/>
    </source>
</evidence>
<organism evidence="11 12">
    <name type="scientific">Malaciobacter halophilus</name>
    <dbReference type="NCBI Taxonomy" id="197482"/>
    <lineage>
        <taxon>Bacteria</taxon>
        <taxon>Pseudomonadati</taxon>
        <taxon>Campylobacterota</taxon>
        <taxon>Epsilonproteobacteria</taxon>
        <taxon>Campylobacterales</taxon>
        <taxon>Arcobacteraceae</taxon>
        <taxon>Malaciobacter</taxon>
    </lineage>
</organism>
<keyword evidence="6" id="KW-0547">Nucleotide-binding</keyword>
<dbReference type="CDD" id="cd03257">
    <property type="entry name" value="ABC_NikE_OppD_transporters"/>
    <property type="match status" value="1"/>
</dbReference>
<dbReference type="GO" id="GO:0016887">
    <property type="term" value="F:ATP hydrolysis activity"/>
    <property type="evidence" value="ECO:0007669"/>
    <property type="project" value="InterPro"/>
</dbReference>
<evidence type="ECO:0000256" key="6">
    <source>
        <dbReference type="ARBA" id="ARBA00022741"/>
    </source>
</evidence>
<dbReference type="PROSITE" id="PS50893">
    <property type="entry name" value="ABC_TRANSPORTER_2"/>
    <property type="match status" value="1"/>
</dbReference>
<dbReference type="RefSeq" id="WP_101184510.1">
    <property type="nucleotide sequence ID" value="NZ_CP031218.1"/>
</dbReference>
<evidence type="ECO:0000256" key="7">
    <source>
        <dbReference type="ARBA" id="ARBA00022840"/>
    </source>
</evidence>
<dbReference type="InterPro" id="IPR027417">
    <property type="entry name" value="P-loop_NTPase"/>
</dbReference>
<evidence type="ECO:0000313" key="11">
    <source>
        <dbReference type="EMBL" id="PKI81112.1"/>
    </source>
</evidence>
<keyword evidence="12" id="KW-1185">Reference proteome</keyword>
<evidence type="ECO:0000256" key="4">
    <source>
        <dbReference type="ARBA" id="ARBA00022475"/>
    </source>
</evidence>
<dbReference type="PANTHER" id="PTHR43297">
    <property type="entry name" value="OLIGOPEPTIDE TRANSPORT ATP-BINDING PROTEIN APPD"/>
    <property type="match status" value="1"/>
</dbReference>
<keyword evidence="4" id="KW-1003">Cell membrane</keyword>
<dbReference type="EMBL" id="NXIF01000023">
    <property type="protein sequence ID" value="PKI81112.1"/>
    <property type="molecule type" value="Genomic_DNA"/>
</dbReference>
<protein>
    <submittedName>
        <fullName evidence="11">Nickel import ATP-binding protein NikD</fullName>
    </submittedName>
</protein>
<dbReference type="Gene3D" id="3.40.50.300">
    <property type="entry name" value="P-loop containing nucleotide triphosphate hydrolases"/>
    <property type="match status" value="1"/>
</dbReference>
<gene>
    <name evidence="11" type="ORF">CP960_06005</name>
</gene>
<evidence type="ECO:0000256" key="3">
    <source>
        <dbReference type="ARBA" id="ARBA00022448"/>
    </source>
</evidence>
<keyword evidence="7 11" id="KW-0067">ATP-binding</keyword>
<comment type="similarity">
    <text evidence="2">Belongs to the ABC transporter superfamily.</text>
</comment>
<keyword evidence="5" id="KW-0997">Cell inner membrane</keyword>
<reference evidence="11 12" key="1">
    <citation type="submission" date="2017-09" db="EMBL/GenBank/DDBJ databases">
        <title>Genomics of the genus Arcobacter.</title>
        <authorList>
            <person name="Perez-Cataluna A."/>
            <person name="Figueras M.J."/>
            <person name="Salas-Masso N."/>
        </authorList>
    </citation>
    <scope>NUCLEOTIDE SEQUENCE [LARGE SCALE GENOMIC DNA]</scope>
    <source>
        <strain evidence="11 12">DSM 18005</strain>
    </source>
</reference>
<evidence type="ECO:0000313" key="12">
    <source>
        <dbReference type="Proteomes" id="UP000233248"/>
    </source>
</evidence>
<dbReference type="GO" id="GO:0005886">
    <property type="term" value="C:plasma membrane"/>
    <property type="evidence" value="ECO:0007669"/>
    <property type="project" value="UniProtKB-SubCell"/>
</dbReference>
<dbReference type="KEGG" id="ahs:AHALO_0706"/>
<evidence type="ECO:0000259" key="10">
    <source>
        <dbReference type="PROSITE" id="PS50893"/>
    </source>
</evidence>
<dbReference type="Pfam" id="PF00005">
    <property type="entry name" value="ABC_tran"/>
    <property type="match status" value="1"/>
</dbReference>
<evidence type="ECO:0000256" key="1">
    <source>
        <dbReference type="ARBA" id="ARBA00004417"/>
    </source>
</evidence>
<comment type="caution">
    <text evidence="11">The sequence shown here is derived from an EMBL/GenBank/DDBJ whole genome shotgun (WGS) entry which is preliminary data.</text>
</comment>
<name>A0A2N1J3Q3_9BACT</name>
<dbReference type="InterPro" id="IPR003439">
    <property type="entry name" value="ABC_transporter-like_ATP-bd"/>
</dbReference>
<feature type="domain" description="ABC transporter" evidence="10">
    <location>
        <begin position="4"/>
        <end position="241"/>
    </location>
</feature>
<dbReference type="PROSITE" id="PS00211">
    <property type="entry name" value="ABC_TRANSPORTER_1"/>
    <property type="match status" value="1"/>
</dbReference>
<dbReference type="OrthoDB" id="9814623at2"/>
<dbReference type="AlphaFoldDB" id="A0A2N1J3Q3"/>
<evidence type="ECO:0000256" key="8">
    <source>
        <dbReference type="ARBA" id="ARBA00022967"/>
    </source>
</evidence>
<evidence type="ECO:0000256" key="9">
    <source>
        <dbReference type="ARBA" id="ARBA00023136"/>
    </source>
</evidence>
<sequence>MRYLKIENLSIKDNKTKEILLDDISIDIEKNTILGVVGESGSGKSLLCKTILGLTSSNLNIKGRITLNNKDILNNSKIIKNNFCVILQEAINAFNPLYTINYQMLESIKTKQSKKEKLKICIKYLRKVGLKRCSKILKSYPHELSGGQLQRVMIAIALTQNRKIIIADEPTSSLDSINQKEIINILKNLKDKTIIIVSHDLALISHIAKDIIVLKDSKVVEKADTKTIFTNTKDEYTKFLISTQENLSKEFISCLK</sequence>
<proteinExistence type="inferred from homology"/>
<accession>A0A2N1J3Q3</accession>
<evidence type="ECO:0000256" key="5">
    <source>
        <dbReference type="ARBA" id="ARBA00022519"/>
    </source>
</evidence>
<dbReference type="SMART" id="SM00382">
    <property type="entry name" value="AAA"/>
    <property type="match status" value="1"/>
</dbReference>
<keyword evidence="8" id="KW-1278">Translocase</keyword>
<dbReference type="InterPro" id="IPR050388">
    <property type="entry name" value="ABC_Ni/Peptide_Import"/>
</dbReference>
<dbReference type="InterPro" id="IPR003593">
    <property type="entry name" value="AAA+_ATPase"/>
</dbReference>
<comment type="subcellular location">
    <subcellularLocation>
        <location evidence="1">Cell inner membrane</location>
        <topology evidence="1">Peripheral membrane protein</topology>
    </subcellularLocation>
</comment>
<keyword evidence="3" id="KW-0813">Transport</keyword>